<dbReference type="AlphaFoldDB" id="A0AAD5SAJ7"/>
<dbReference type="EMBL" id="JADGJD010000477">
    <property type="protein sequence ID" value="KAJ3050738.1"/>
    <property type="molecule type" value="Genomic_DNA"/>
</dbReference>
<sequence length="112" mass="12703">MLEFMYTQQITGHMPAQLSGKLKLTDVCEFYQVLGMHEYVARHVLQHISPESAIRILEVGYRCRAMSDALAKGAAKYLKDNWMELSAKAEFTNTLTMDGVGDLLKYALQGNW</sequence>
<comment type="caution">
    <text evidence="1">The sequence shown here is derived from an EMBL/GenBank/DDBJ whole genome shotgun (WGS) entry which is preliminary data.</text>
</comment>
<dbReference type="InterPro" id="IPR011333">
    <property type="entry name" value="SKP1/BTB/POZ_sf"/>
</dbReference>
<evidence type="ECO:0008006" key="3">
    <source>
        <dbReference type="Google" id="ProtNLM"/>
    </source>
</evidence>
<organism evidence="1 2">
    <name type="scientific">Rhizophlyctis rosea</name>
    <dbReference type="NCBI Taxonomy" id="64517"/>
    <lineage>
        <taxon>Eukaryota</taxon>
        <taxon>Fungi</taxon>
        <taxon>Fungi incertae sedis</taxon>
        <taxon>Chytridiomycota</taxon>
        <taxon>Chytridiomycota incertae sedis</taxon>
        <taxon>Chytridiomycetes</taxon>
        <taxon>Rhizophlyctidales</taxon>
        <taxon>Rhizophlyctidaceae</taxon>
        <taxon>Rhizophlyctis</taxon>
    </lineage>
</organism>
<protein>
    <recommendedName>
        <fullName evidence="3">BTB domain-containing protein</fullName>
    </recommendedName>
</protein>
<evidence type="ECO:0000313" key="1">
    <source>
        <dbReference type="EMBL" id="KAJ3050738.1"/>
    </source>
</evidence>
<dbReference type="Gene3D" id="3.30.710.10">
    <property type="entry name" value="Potassium Channel Kv1.1, Chain A"/>
    <property type="match status" value="1"/>
</dbReference>
<reference evidence="1" key="1">
    <citation type="submission" date="2020-05" db="EMBL/GenBank/DDBJ databases">
        <title>Phylogenomic resolution of chytrid fungi.</title>
        <authorList>
            <person name="Stajich J.E."/>
            <person name="Amses K."/>
            <person name="Simmons R."/>
            <person name="Seto K."/>
            <person name="Myers J."/>
            <person name="Bonds A."/>
            <person name="Quandt C.A."/>
            <person name="Barry K."/>
            <person name="Liu P."/>
            <person name="Grigoriev I."/>
            <person name="Longcore J.E."/>
            <person name="James T.Y."/>
        </authorList>
    </citation>
    <scope>NUCLEOTIDE SEQUENCE</scope>
    <source>
        <strain evidence="1">JEL0318</strain>
    </source>
</reference>
<dbReference type="Proteomes" id="UP001212841">
    <property type="component" value="Unassembled WGS sequence"/>
</dbReference>
<proteinExistence type="predicted"/>
<evidence type="ECO:0000313" key="2">
    <source>
        <dbReference type="Proteomes" id="UP001212841"/>
    </source>
</evidence>
<keyword evidence="2" id="KW-1185">Reference proteome</keyword>
<name>A0AAD5SAJ7_9FUNG</name>
<accession>A0AAD5SAJ7</accession>
<gene>
    <name evidence="1" type="ORF">HK097_008259</name>
</gene>